<dbReference type="PhylomeDB" id="B3S4Y4"/>
<evidence type="ECO:0000256" key="3">
    <source>
        <dbReference type="SAM" id="SignalP"/>
    </source>
</evidence>
<dbReference type="Proteomes" id="UP000009022">
    <property type="component" value="Unassembled WGS sequence"/>
</dbReference>
<feature type="compositionally biased region" description="Basic and acidic residues" evidence="1">
    <location>
        <begin position="169"/>
        <end position="184"/>
    </location>
</feature>
<feature type="transmembrane region" description="Helical" evidence="2">
    <location>
        <begin position="122"/>
        <end position="146"/>
    </location>
</feature>
<gene>
    <name evidence="4" type="ORF">TRIADDRAFT_59391</name>
</gene>
<dbReference type="InParanoid" id="B3S4Y4"/>
<feature type="compositionally biased region" description="Basic and acidic residues" evidence="1">
    <location>
        <begin position="192"/>
        <end position="202"/>
    </location>
</feature>
<dbReference type="PANTHER" id="PTHR15191:SF3">
    <property type="entry name" value="PITUITARY TUMOR-TRANSFORMING GENE PROTEIN-BINDING FACTOR"/>
    <property type="match status" value="1"/>
</dbReference>
<dbReference type="AlphaFoldDB" id="B3S4Y4"/>
<keyword evidence="2" id="KW-0472">Membrane</keyword>
<name>B3S4Y4_TRIAD</name>
<keyword evidence="3" id="KW-0732">Signal</keyword>
<sequence>MEGFHLNQSILKLIIFMVLVISSLSLKSSAIDEQLNEGLDEKMMELTKKNSSVETGDDHVNCYLYNGNCHDCLRISYCFYCGQSQVCERYRHSNRQSLVNAREQCTKGSVYIYQCLISEATIIFIAMGSSVVLVVAIITCVGCYCIKRRQKLSLKRDNESLLFEFEKKKERQDRQRKYREEMRSTIRQKYGLTKDRRQSCKH</sequence>
<dbReference type="FunCoup" id="B3S4Y4">
    <property type="interactions" value="184"/>
</dbReference>
<keyword evidence="2" id="KW-1133">Transmembrane helix</keyword>
<evidence type="ECO:0008006" key="6">
    <source>
        <dbReference type="Google" id="ProtNLM"/>
    </source>
</evidence>
<evidence type="ECO:0000256" key="1">
    <source>
        <dbReference type="SAM" id="MobiDB-lite"/>
    </source>
</evidence>
<accession>B3S4Y4</accession>
<dbReference type="RefSeq" id="XP_002115445.1">
    <property type="nucleotide sequence ID" value="XM_002115409.1"/>
</dbReference>
<dbReference type="HOGENOM" id="CLU_1356225_0_0_1"/>
<protein>
    <recommendedName>
        <fullName evidence="6">PSI domain-containing protein</fullName>
    </recommendedName>
</protein>
<keyword evidence="2" id="KW-0812">Transmembrane</keyword>
<dbReference type="EMBL" id="DS985250">
    <property type="protein sequence ID" value="EDV22290.1"/>
    <property type="molecule type" value="Genomic_DNA"/>
</dbReference>
<dbReference type="GO" id="GO:0006606">
    <property type="term" value="P:protein import into nucleus"/>
    <property type="evidence" value="ECO:0000318"/>
    <property type="project" value="GO_Central"/>
</dbReference>
<dbReference type="GO" id="GO:0005634">
    <property type="term" value="C:nucleus"/>
    <property type="evidence" value="ECO:0000318"/>
    <property type="project" value="GO_Central"/>
</dbReference>
<feature type="chain" id="PRO_5002798590" description="PSI domain-containing protein" evidence="3">
    <location>
        <begin position="26"/>
        <end position="202"/>
    </location>
</feature>
<proteinExistence type="predicted"/>
<dbReference type="KEGG" id="tad:TRIADDRAFT_59391"/>
<evidence type="ECO:0000256" key="2">
    <source>
        <dbReference type="SAM" id="Phobius"/>
    </source>
</evidence>
<feature type="signal peptide" evidence="3">
    <location>
        <begin position="1"/>
        <end position="25"/>
    </location>
</feature>
<feature type="region of interest" description="Disordered" evidence="1">
    <location>
        <begin position="169"/>
        <end position="202"/>
    </location>
</feature>
<dbReference type="CTD" id="6756658"/>
<evidence type="ECO:0000313" key="5">
    <source>
        <dbReference type="Proteomes" id="UP000009022"/>
    </source>
</evidence>
<dbReference type="GO" id="GO:0005737">
    <property type="term" value="C:cytoplasm"/>
    <property type="evidence" value="ECO:0000318"/>
    <property type="project" value="GO_Central"/>
</dbReference>
<dbReference type="PANTHER" id="PTHR15191">
    <property type="entry name" value="PROTEIN CBG20567"/>
    <property type="match status" value="1"/>
</dbReference>
<keyword evidence="5" id="KW-1185">Reference proteome</keyword>
<organism evidence="4 5">
    <name type="scientific">Trichoplax adhaerens</name>
    <name type="common">Trichoplax reptans</name>
    <dbReference type="NCBI Taxonomy" id="10228"/>
    <lineage>
        <taxon>Eukaryota</taxon>
        <taxon>Metazoa</taxon>
        <taxon>Placozoa</taxon>
        <taxon>Uniplacotomia</taxon>
        <taxon>Trichoplacea</taxon>
        <taxon>Trichoplacidae</taxon>
        <taxon>Trichoplax</taxon>
    </lineage>
</organism>
<evidence type="ECO:0000313" key="4">
    <source>
        <dbReference type="EMBL" id="EDV22290.1"/>
    </source>
</evidence>
<reference evidence="4 5" key="1">
    <citation type="journal article" date="2008" name="Nature">
        <title>The Trichoplax genome and the nature of placozoans.</title>
        <authorList>
            <person name="Srivastava M."/>
            <person name="Begovic E."/>
            <person name="Chapman J."/>
            <person name="Putnam N.H."/>
            <person name="Hellsten U."/>
            <person name="Kawashima T."/>
            <person name="Kuo A."/>
            <person name="Mitros T."/>
            <person name="Salamov A."/>
            <person name="Carpenter M.L."/>
            <person name="Signorovitch A.Y."/>
            <person name="Moreno M.A."/>
            <person name="Kamm K."/>
            <person name="Grimwood J."/>
            <person name="Schmutz J."/>
            <person name="Shapiro H."/>
            <person name="Grigoriev I.V."/>
            <person name="Buss L.W."/>
            <person name="Schierwater B."/>
            <person name="Dellaporta S.L."/>
            <person name="Rokhsar D.S."/>
        </authorList>
    </citation>
    <scope>NUCLEOTIDE SEQUENCE [LARGE SCALE GENOMIC DNA]</scope>
    <source>
        <strain evidence="4 5">Grell-BS-1999</strain>
    </source>
</reference>
<dbReference type="InterPro" id="IPR052304">
    <property type="entry name" value="PTTG1IP"/>
</dbReference>
<dbReference type="GeneID" id="6756658"/>